<dbReference type="EMBL" id="VCIW01000014">
    <property type="protein sequence ID" value="TLS50602.1"/>
    <property type="molecule type" value="Genomic_DNA"/>
</dbReference>
<dbReference type="Gene3D" id="3.40.960.10">
    <property type="entry name" value="VSR Endonuclease"/>
    <property type="match status" value="1"/>
</dbReference>
<dbReference type="Gene3D" id="1.10.10.10">
    <property type="entry name" value="Winged helix-like DNA-binding domain superfamily/Winged helix DNA-binding domain"/>
    <property type="match status" value="1"/>
</dbReference>
<proteinExistence type="predicted"/>
<dbReference type="AlphaFoldDB" id="A0A5R9G2M0"/>
<organism evidence="2 3">
    <name type="scientific">Paenibacillus antri</name>
    <dbReference type="NCBI Taxonomy" id="2582848"/>
    <lineage>
        <taxon>Bacteria</taxon>
        <taxon>Bacillati</taxon>
        <taxon>Bacillota</taxon>
        <taxon>Bacilli</taxon>
        <taxon>Bacillales</taxon>
        <taxon>Paenibacillaceae</taxon>
        <taxon>Paenibacillus</taxon>
    </lineage>
</organism>
<evidence type="ECO:0000313" key="3">
    <source>
        <dbReference type="Proteomes" id="UP000309676"/>
    </source>
</evidence>
<evidence type="ECO:0000313" key="2">
    <source>
        <dbReference type="EMBL" id="TLS50602.1"/>
    </source>
</evidence>
<sequence>MYKGGCGMGDRFDQELEVYLEQQVKDSAGERRRRLTETKRHAEELFLRNVWWPMFGNFDRLHAEWEVPDFRQGFRYLDFAYMLPPLRIAIEIEGFGPHAKHADRRKFEDDHVRAAYLQAEGWKVMRFSYDTVNERPQLCRQILTLLIGKWSDIGKEDRLALTEREKAVIRLAVGRQHPITPGEVSESLDICVHTARRRLRELTAKGVFRVASGSSRARAYALRSEHERLFRGMEK</sequence>
<name>A0A5R9G2M0_9BACL</name>
<evidence type="ECO:0000259" key="1">
    <source>
        <dbReference type="Pfam" id="PF04480"/>
    </source>
</evidence>
<dbReference type="InterPro" id="IPR007569">
    <property type="entry name" value="DUF559"/>
</dbReference>
<dbReference type="InterPro" id="IPR036388">
    <property type="entry name" value="WH-like_DNA-bd_sf"/>
</dbReference>
<protein>
    <submittedName>
        <fullName evidence="2">DUF559 domain-containing protein</fullName>
    </submittedName>
</protein>
<accession>A0A5R9G2M0</accession>
<keyword evidence="3" id="KW-1185">Reference proteome</keyword>
<feature type="domain" description="DUF559" evidence="1">
    <location>
        <begin position="86"/>
        <end position="144"/>
    </location>
</feature>
<gene>
    <name evidence="2" type="ORF">FE782_19775</name>
</gene>
<dbReference type="Pfam" id="PF04480">
    <property type="entry name" value="DUF559"/>
    <property type="match status" value="1"/>
</dbReference>
<dbReference type="Proteomes" id="UP000309676">
    <property type="component" value="Unassembled WGS sequence"/>
</dbReference>
<reference evidence="2 3" key="1">
    <citation type="submission" date="2019-05" db="EMBL/GenBank/DDBJ databases">
        <authorList>
            <person name="Narsing Rao M.P."/>
            <person name="Li W.J."/>
        </authorList>
    </citation>
    <scope>NUCLEOTIDE SEQUENCE [LARGE SCALE GENOMIC DNA]</scope>
    <source>
        <strain evidence="2 3">SYSU_K30003</strain>
    </source>
</reference>
<comment type="caution">
    <text evidence="2">The sequence shown here is derived from an EMBL/GenBank/DDBJ whole genome shotgun (WGS) entry which is preliminary data.</text>
</comment>